<reference evidence="2" key="1">
    <citation type="journal article" date="2012" name="Nat. Biotechnol.">
        <title>Reference genome sequence of the model plant Setaria.</title>
        <authorList>
            <person name="Bennetzen J.L."/>
            <person name="Schmutz J."/>
            <person name="Wang H."/>
            <person name="Percifield R."/>
            <person name="Hawkins J."/>
            <person name="Pontaroli A.C."/>
            <person name="Estep M."/>
            <person name="Feng L."/>
            <person name="Vaughn J.N."/>
            <person name="Grimwood J."/>
            <person name="Jenkins J."/>
            <person name="Barry K."/>
            <person name="Lindquist E."/>
            <person name="Hellsten U."/>
            <person name="Deshpande S."/>
            <person name="Wang X."/>
            <person name="Wu X."/>
            <person name="Mitros T."/>
            <person name="Triplett J."/>
            <person name="Yang X."/>
            <person name="Ye C.Y."/>
            <person name="Mauro-Herrera M."/>
            <person name="Wang L."/>
            <person name="Li P."/>
            <person name="Sharma M."/>
            <person name="Sharma R."/>
            <person name="Ronald P.C."/>
            <person name="Panaud O."/>
            <person name="Kellogg E.A."/>
            <person name="Brutnell T.P."/>
            <person name="Doust A.N."/>
            <person name="Tuskan G.A."/>
            <person name="Rokhsar D."/>
            <person name="Devos K.M."/>
        </authorList>
    </citation>
    <scope>NUCLEOTIDE SEQUENCE [LARGE SCALE GENOMIC DNA]</scope>
    <source>
        <strain evidence="2">Yugu1</strain>
    </source>
</reference>
<reference evidence="2" key="2">
    <citation type="submission" date="2015-07" db="EMBL/GenBank/DDBJ databases">
        <authorList>
            <person name="Noorani M."/>
        </authorList>
    </citation>
    <scope>NUCLEOTIDE SEQUENCE</scope>
    <source>
        <strain evidence="2">Yugu1</strain>
    </source>
</reference>
<protein>
    <submittedName>
        <fullName evidence="2">Uncharacterized protein</fullName>
    </submittedName>
</protein>
<evidence type="ECO:0000256" key="1">
    <source>
        <dbReference type="SAM" id="MobiDB-lite"/>
    </source>
</evidence>
<sequence length="209" mass="22730">MAKGLKLHNCLAPVATLCVKGPAWSDSSGRRRQCQYRRRRRRRRRTVLGFWTRHGGRTEQKLVPCRCDRITAAAAAGESGGNASPPRARAARAGASSPAPSSSVTVPLPPAPQKTSPPEFSPRPRHPPRGASEPRAATDRRSPASCHRRRAPDLTRRRAAQRPHCRAPIACLPHSLSSSLPLASRHRGSELRCNPPARAAELPPHHRGG</sequence>
<name>A0A368PV43_SETIT</name>
<gene>
    <name evidence="2" type="ORF">SETIT_2G032800v2</name>
</gene>
<feature type="region of interest" description="Disordered" evidence="1">
    <location>
        <begin position="22"/>
        <end position="42"/>
    </location>
</feature>
<feature type="compositionally biased region" description="Low complexity" evidence="1">
    <location>
        <begin position="83"/>
        <end position="106"/>
    </location>
</feature>
<dbReference type="AlphaFoldDB" id="A0A368PV43"/>
<feature type="compositionally biased region" description="Basic residues" evidence="1">
    <location>
        <begin position="30"/>
        <end position="42"/>
    </location>
</feature>
<feature type="region of interest" description="Disordered" evidence="1">
    <location>
        <begin position="75"/>
        <end position="209"/>
    </location>
</feature>
<proteinExistence type="predicted"/>
<organism evidence="2">
    <name type="scientific">Setaria italica</name>
    <name type="common">Foxtail millet</name>
    <name type="synonym">Panicum italicum</name>
    <dbReference type="NCBI Taxonomy" id="4555"/>
    <lineage>
        <taxon>Eukaryota</taxon>
        <taxon>Viridiplantae</taxon>
        <taxon>Streptophyta</taxon>
        <taxon>Embryophyta</taxon>
        <taxon>Tracheophyta</taxon>
        <taxon>Spermatophyta</taxon>
        <taxon>Magnoliopsida</taxon>
        <taxon>Liliopsida</taxon>
        <taxon>Poales</taxon>
        <taxon>Poaceae</taxon>
        <taxon>PACMAD clade</taxon>
        <taxon>Panicoideae</taxon>
        <taxon>Panicodae</taxon>
        <taxon>Paniceae</taxon>
        <taxon>Cenchrinae</taxon>
        <taxon>Setaria</taxon>
    </lineage>
</organism>
<evidence type="ECO:0000313" key="2">
    <source>
        <dbReference type="EMBL" id="RCV09483.1"/>
    </source>
</evidence>
<accession>A0A368PV43</accession>
<feature type="compositionally biased region" description="Low complexity" evidence="1">
    <location>
        <begin position="172"/>
        <end position="183"/>
    </location>
</feature>
<dbReference type="EMBL" id="CM003529">
    <property type="protein sequence ID" value="RCV09483.1"/>
    <property type="molecule type" value="Genomic_DNA"/>
</dbReference>